<sequence>MSLSYNLAAIALAVGTAFATSASATTNVWDSQAPWGGATPVQYVEWNSFDSIEGDSTPEIGAGTISLTPPAAIQMGEGIYTLFNMPTITATLAGTAGVFDVYLRAAVQGNTLASEATLNGISATSVLAFTGAGSHGDEEELYWVWNNVVGTDLYTFQFKTAAPHVFIDQIALATVAAVPEPSTYAMLALGLGILGAASRLSRKQS</sequence>
<feature type="domain" description="Ice-binding protein C-terminal" evidence="2">
    <location>
        <begin position="177"/>
        <end position="203"/>
    </location>
</feature>
<evidence type="ECO:0000256" key="1">
    <source>
        <dbReference type="SAM" id="SignalP"/>
    </source>
</evidence>
<name>Q1H0W7_METFK</name>
<dbReference type="STRING" id="265072.Mfla_1602"/>
<dbReference type="KEGG" id="mfa:Mfla_1602"/>
<keyword evidence="1" id="KW-0732">Signal</keyword>
<dbReference type="Proteomes" id="UP000002440">
    <property type="component" value="Chromosome"/>
</dbReference>
<accession>Q1H0W7</accession>
<evidence type="ECO:0000259" key="2">
    <source>
        <dbReference type="Pfam" id="PF07589"/>
    </source>
</evidence>
<evidence type="ECO:0000313" key="3">
    <source>
        <dbReference type="EMBL" id="ABE49870.1"/>
    </source>
</evidence>
<organism evidence="3 4">
    <name type="scientific">Methylobacillus flagellatus (strain ATCC 51484 / DSM 6875 / VKM B-1610 / KT)</name>
    <dbReference type="NCBI Taxonomy" id="265072"/>
    <lineage>
        <taxon>Bacteria</taxon>
        <taxon>Pseudomonadati</taxon>
        <taxon>Pseudomonadota</taxon>
        <taxon>Betaproteobacteria</taxon>
        <taxon>Nitrosomonadales</taxon>
        <taxon>Methylophilaceae</taxon>
        <taxon>Methylobacillus</taxon>
    </lineage>
</organism>
<feature type="chain" id="PRO_5004189526" description="Ice-binding protein C-terminal domain-containing protein" evidence="1">
    <location>
        <begin position="25"/>
        <end position="205"/>
    </location>
</feature>
<dbReference type="AlphaFoldDB" id="Q1H0W7"/>
<dbReference type="RefSeq" id="WP_011479824.1">
    <property type="nucleotide sequence ID" value="NC_007947.1"/>
</dbReference>
<dbReference type="HOGENOM" id="CLU_1223568_0_0_4"/>
<gene>
    <name evidence="3" type="ordered locus">Mfla_1602</name>
</gene>
<dbReference type="InterPro" id="IPR013424">
    <property type="entry name" value="Ice-binding_C"/>
</dbReference>
<dbReference type="EMBL" id="CP000284">
    <property type="protein sequence ID" value="ABE49870.1"/>
    <property type="molecule type" value="Genomic_DNA"/>
</dbReference>
<protein>
    <recommendedName>
        <fullName evidence="2">Ice-binding protein C-terminal domain-containing protein</fullName>
    </recommendedName>
</protein>
<feature type="signal peptide" evidence="1">
    <location>
        <begin position="1"/>
        <end position="24"/>
    </location>
</feature>
<evidence type="ECO:0000313" key="4">
    <source>
        <dbReference type="Proteomes" id="UP000002440"/>
    </source>
</evidence>
<keyword evidence="4" id="KW-1185">Reference proteome</keyword>
<reference evidence="3 4" key="1">
    <citation type="submission" date="2006-03" db="EMBL/GenBank/DDBJ databases">
        <title>Complete sequence of Methylobacillus flagellatus KT.</title>
        <authorList>
            <consortium name="US DOE Joint Genome Institute"/>
            <person name="Copeland A."/>
            <person name="Lucas S."/>
            <person name="Lapidus A."/>
            <person name="Barry K."/>
            <person name="Detter J.C."/>
            <person name="Glavina del Rio T."/>
            <person name="Hammon N."/>
            <person name="Israni S."/>
            <person name="Dalin E."/>
            <person name="Tice H."/>
            <person name="Pitluck S."/>
            <person name="Brettin T."/>
            <person name="Bruce D."/>
            <person name="Han C."/>
            <person name="Tapia R."/>
            <person name="Saunders E."/>
            <person name="Gilna P."/>
            <person name="Schmutz J."/>
            <person name="Larimer F."/>
            <person name="Land M."/>
            <person name="Kyrpides N."/>
            <person name="Anderson I."/>
            <person name="Richardson P."/>
        </authorList>
    </citation>
    <scope>NUCLEOTIDE SEQUENCE [LARGE SCALE GENOMIC DNA]</scope>
    <source>
        <strain evidence="4">KT / ATCC 51484 / DSM 6875</strain>
    </source>
</reference>
<dbReference type="Pfam" id="PF07589">
    <property type="entry name" value="PEP-CTERM"/>
    <property type="match status" value="1"/>
</dbReference>
<dbReference type="NCBIfam" id="TIGR02595">
    <property type="entry name" value="PEP_CTERM"/>
    <property type="match status" value="1"/>
</dbReference>
<dbReference type="eggNOG" id="ENOG5033NGI">
    <property type="taxonomic scope" value="Bacteria"/>
</dbReference>
<proteinExistence type="predicted"/>